<dbReference type="Pfam" id="PF17820">
    <property type="entry name" value="PDZ_6"/>
    <property type="match status" value="1"/>
</dbReference>
<feature type="signal peptide" evidence="5">
    <location>
        <begin position="1"/>
        <end position="29"/>
    </location>
</feature>
<accession>A0A9E7KUW8</accession>
<dbReference type="InterPro" id="IPR041489">
    <property type="entry name" value="PDZ_6"/>
</dbReference>
<feature type="chain" id="PRO_5038913661" evidence="5">
    <location>
        <begin position="30"/>
        <end position="432"/>
    </location>
</feature>
<evidence type="ECO:0000256" key="3">
    <source>
        <dbReference type="ARBA" id="ARBA00022801"/>
    </source>
</evidence>
<dbReference type="InterPro" id="IPR001478">
    <property type="entry name" value="PDZ"/>
</dbReference>
<dbReference type="PROSITE" id="PS50106">
    <property type="entry name" value="PDZ"/>
    <property type="match status" value="1"/>
</dbReference>
<dbReference type="GO" id="GO:0006508">
    <property type="term" value="P:proteolysis"/>
    <property type="evidence" value="ECO:0007669"/>
    <property type="project" value="UniProtKB-KW"/>
</dbReference>
<dbReference type="GO" id="GO:0004252">
    <property type="term" value="F:serine-type endopeptidase activity"/>
    <property type="evidence" value="ECO:0007669"/>
    <property type="project" value="InterPro"/>
</dbReference>
<name>A0A9E7KUW8_9LILI</name>
<feature type="domain" description="PDZ" evidence="6">
    <location>
        <begin position="314"/>
        <end position="415"/>
    </location>
</feature>
<keyword evidence="2" id="KW-0645">Protease</keyword>
<protein>
    <submittedName>
        <fullName evidence="7">Trypsin</fullName>
    </submittedName>
</protein>
<dbReference type="InterPro" id="IPR001940">
    <property type="entry name" value="Peptidase_S1C"/>
</dbReference>
<dbReference type="SUPFAM" id="SSF50494">
    <property type="entry name" value="Trypsin-like serine proteases"/>
    <property type="match status" value="1"/>
</dbReference>
<feature type="region of interest" description="Disordered" evidence="4">
    <location>
        <begin position="95"/>
        <end position="133"/>
    </location>
</feature>
<evidence type="ECO:0000256" key="4">
    <source>
        <dbReference type="SAM" id="MobiDB-lite"/>
    </source>
</evidence>
<proteinExistence type="inferred from homology"/>
<dbReference type="PRINTS" id="PR00834">
    <property type="entry name" value="PROTEASES2C"/>
</dbReference>
<organism evidence="7 8">
    <name type="scientific">Musa troglodytarum</name>
    <name type="common">fe'i banana</name>
    <dbReference type="NCBI Taxonomy" id="320322"/>
    <lineage>
        <taxon>Eukaryota</taxon>
        <taxon>Viridiplantae</taxon>
        <taxon>Streptophyta</taxon>
        <taxon>Embryophyta</taxon>
        <taxon>Tracheophyta</taxon>
        <taxon>Spermatophyta</taxon>
        <taxon>Magnoliopsida</taxon>
        <taxon>Liliopsida</taxon>
        <taxon>Zingiberales</taxon>
        <taxon>Musaceae</taxon>
        <taxon>Musa</taxon>
    </lineage>
</organism>
<evidence type="ECO:0000259" key="6">
    <source>
        <dbReference type="PROSITE" id="PS50106"/>
    </source>
</evidence>
<feature type="compositionally biased region" description="Basic and acidic residues" evidence="4">
    <location>
        <begin position="116"/>
        <end position="125"/>
    </location>
</feature>
<comment type="similarity">
    <text evidence="1">Belongs to the peptidase S1C family.</text>
</comment>
<dbReference type="SMART" id="SM00228">
    <property type="entry name" value="PDZ"/>
    <property type="match status" value="1"/>
</dbReference>
<feature type="compositionally biased region" description="Low complexity" evidence="4">
    <location>
        <begin position="95"/>
        <end position="114"/>
    </location>
</feature>
<keyword evidence="5" id="KW-0732">Signal</keyword>
<evidence type="ECO:0000313" key="8">
    <source>
        <dbReference type="Proteomes" id="UP001055439"/>
    </source>
</evidence>
<dbReference type="Gene3D" id="2.40.10.120">
    <property type="match status" value="1"/>
</dbReference>
<dbReference type="OrthoDB" id="4217619at2759"/>
<dbReference type="InterPro" id="IPR036034">
    <property type="entry name" value="PDZ_sf"/>
</dbReference>
<dbReference type="Proteomes" id="UP001055439">
    <property type="component" value="Chromosome 8"/>
</dbReference>
<evidence type="ECO:0000313" key="7">
    <source>
        <dbReference type="EMBL" id="URE35033.1"/>
    </source>
</evidence>
<reference evidence="7" key="1">
    <citation type="submission" date="2022-05" db="EMBL/GenBank/DDBJ databases">
        <title>The Musa troglodytarum L. genome provides insights into the mechanism of non-climacteric behaviour and enrichment of carotenoids.</title>
        <authorList>
            <person name="Wang J."/>
        </authorList>
    </citation>
    <scope>NUCLEOTIDE SEQUENCE</scope>
    <source>
        <tissue evidence="7">Leaf</tissue>
    </source>
</reference>
<evidence type="ECO:0000256" key="5">
    <source>
        <dbReference type="SAM" id="SignalP"/>
    </source>
</evidence>
<evidence type="ECO:0000256" key="2">
    <source>
        <dbReference type="ARBA" id="ARBA00022670"/>
    </source>
</evidence>
<dbReference type="PANTHER" id="PTHR22939">
    <property type="entry name" value="SERINE PROTEASE FAMILY S1C HTRA-RELATED"/>
    <property type="match status" value="1"/>
</dbReference>
<dbReference type="InterPro" id="IPR009003">
    <property type="entry name" value="Peptidase_S1_PA"/>
</dbReference>
<dbReference type="AlphaFoldDB" id="A0A9E7KUW8"/>
<keyword evidence="8" id="KW-1185">Reference proteome</keyword>
<dbReference type="Gene3D" id="2.30.42.10">
    <property type="match status" value="1"/>
</dbReference>
<evidence type="ECO:0000256" key="1">
    <source>
        <dbReference type="ARBA" id="ARBA00010541"/>
    </source>
</evidence>
<dbReference type="SUPFAM" id="SSF50156">
    <property type="entry name" value="PDZ domain-like"/>
    <property type="match status" value="1"/>
</dbReference>
<keyword evidence="3" id="KW-0378">Hydrolase</keyword>
<sequence>MFCRLLTQGPCRSAATGLVALTALYGGAALAPSSSATLDGPSRPTTCHILILLSSPSAVDVVISISAPLRQFLSWTSDLFLRDFTLSYLFSAPSGGYPTSPSSTASTSPLSGSSKETSRENRDDGPSSPGCTQRDTIAEAAAAAGPAVVHISVAQAPYGSGTIIDPDGTILTSANCVAESLNSREISQSKIGVTLQDGREFEGTVVNADFLSDIAILKIQSETPLPTARIGSSSNLRPGDRVIALGSPHALLNTITSGIVSCTDGDSIDLGIGGGSSGGPLVNLDGEVVGVNILKISATADGMSFAVPIDIVMKIIEQFEKNGRVVRPRLGIKARDLNERRIARFKKKDASFPDVSKGVLVRVVHPGSPAQHAGIRPGDVVIEFDKRPVGAAKEMIDIMEDQVGKHLEVLIKRADNASVTFSIMPEEAKTDS</sequence>
<dbReference type="EMBL" id="CP097510">
    <property type="protein sequence ID" value="URE35033.1"/>
    <property type="molecule type" value="Genomic_DNA"/>
</dbReference>
<dbReference type="Pfam" id="PF13365">
    <property type="entry name" value="Trypsin_2"/>
    <property type="match status" value="1"/>
</dbReference>
<gene>
    <name evidence="7" type="ORF">MUK42_16383</name>
</gene>
<dbReference type="PANTHER" id="PTHR22939:SF125">
    <property type="entry name" value="PROTEASE DO-LIKE 14-RELATED"/>
    <property type="match status" value="1"/>
</dbReference>